<comment type="caution">
    <text evidence="1">The sequence shown here is derived from an EMBL/GenBank/DDBJ whole genome shotgun (WGS) entry which is preliminary data.</text>
</comment>
<dbReference type="Proteomes" id="UP000246410">
    <property type="component" value="Unassembled WGS sequence"/>
</dbReference>
<organism evidence="1 2">
    <name type="scientific">Nocardia neocaledoniensis</name>
    <dbReference type="NCBI Taxonomy" id="236511"/>
    <lineage>
        <taxon>Bacteria</taxon>
        <taxon>Bacillati</taxon>
        <taxon>Actinomycetota</taxon>
        <taxon>Actinomycetes</taxon>
        <taxon>Mycobacteriales</taxon>
        <taxon>Nocardiaceae</taxon>
        <taxon>Nocardia</taxon>
    </lineage>
</organism>
<dbReference type="SUPFAM" id="SSF48371">
    <property type="entry name" value="ARM repeat"/>
    <property type="match status" value="1"/>
</dbReference>
<name>A0A317NEZ4_9NOCA</name>
<accession>A0A317NEZ4</accession>
<dbReference type="EMBL" id="QGTL01000009">
    <property type="protein sequence ID" value="PWV72278.1"/>
    <property type="molecule type" value="Genomic_DNA"/>
</dbReference>
<reference evidence="1 2" key="1">
    <citation type="submission" date="2018-05" db="EMBL/GenBank/DDBJ databases">
        <title>Genomic Encyclopedia of Type Strains, Phase IV (KMG-IV): sequencing the most valuable type-strain genomes for metagenomic binning, comparative biology and taxonomic classification.</title>
        <authorList>
            <person name="Goeker M."/>
        </authorList>
    </citation>
    <scope>NUCLEOTIDE SEQUENCE [LARGE SCALE GENOMIC DNA]</scope>
    <source>
        <strain evidence="1 2">DSM 44717</strain>
    </source>
</reference>
<sequence length="1099" mass="119114">MNNRGKRLLADVAELSVPERRTVFARTARDLAGSGELADLLRELSAEGRYGLLTALGMAVVAGDRGYLLEQLDSPDTECAGRALSALVRLGVEPDVVLPRLPRLSQRNRRGLWRAIGRTDRQPLADALLPAVRFAFGDAEAARLLPGCSAAVVAESLPELAYAVPNWTRLCRRHIEIVFGQVEAIESGAGPDEWRQWWSRLTKQVSIAVDHDPARLLALAGRAIEYVPIAGLQPVAGILARYDAEAVHRLMVHPSGRGSGLAGPVVVRAMRRLSDERLRQLFEAWPASARQRFLRAVPPSRRAAIATPLLLRPGIAPAAVDAAVLDALPVRERTEVVRELLGRPGGAETPAVADLLTARLPWPDAEPSLARATRSPDADDRARAYPLLVTAAAGTRDPAVIGELLESLARLRNEQDPVRSSALRAVAAIPPSLLRPAHVPALEQLATDALQARDRSYQTSRIVGELAHTLLTRCAHTGDQAFTDSALRIIAGLAEVHHRPDFYGLHRDLPRGAERLLFAALRERLRADADRGKWDLTLALAAGLAHRAHNVPELQQLVLRACTASDDHTVWTAVTLALDHAPTRDTHLDDMLHRDRSLIALPVVQGIVGRRRTDLLDTLLNGSTSGRFVPDRIRAVPLFLSGFDRWSPHQVDHYARVLDGLARSSQASIAERASAVGKLGLLPGSFDRLVRYVDSDDITVAEAALTALGRSDEPDRALSVLSRHVGDDRARVAVPSMASCARAMPADQLGEVLAVLLESPKITAGKEGVRLLATLPAPGATGVITALWHRPGLHRDIRRAIVSVAPWLLHTEGTWAFLESAVTDPDIAGAVIGISPQLLPEPQRRRFAAFVRDLVASPDQRVAVAALDALTRWHRWAPPNTGDVLVDQLTDLTRAGVWQSATRALLSAVTAGAEHAPVIDAVDRLRRNDATFAERDLPARQRLATLVQWLAPVVRNHDVARSIVAPVTDLLVGDPLWHEQVIVLRLAAVRWTEPERTVAAIDSLAAVAVGALIDHPGRRLSERLRHDLHRVPAEHLLPIATGLLARPDPSTALAACALIAACGAQFGWEAPWPGLLAGLRAHPNVDVRRAAHEVFTAPE</sequence>
<evidence type="ECO:0000313" key="1">
    <source>
        <dbReference type="EMBL" id="PWV72278.1"/>
    </source>
</evidence>
<dbReference type="AlphaFoldDB" id="A0A317NEZ4"/>
<proteinExistence type="predicted"/>
<protein>
    <submittedName>
        <fullName evidence="1">Uncharacterized protein</fullName>
    </submittedName>
</protein>
<evidence type="ECO:0000313" key="2">
    <source>
        <dbReference type="Proteomes" id="UP000246410"/>
    </source>
</evidence>
<dbReference type="InterPro" id="IPR016024">
    <property type="entry name" value="ARM-type_fold"/>
</dbReference>
<dbReference type="RefSeq" id="WP_110039797.1">
    <property type="nucleotide sequence ID" value="NZ_QGTL01000009.1"/>
</dbReference>
<gene>
    <name evidence="1" type="ORF">DFR69_109195</name>
</gene>
<keyword evidence="2" id="KW-1185">Reference proteome</keyword>